<dbReference type="PROSITE" id="PS00912">
    <property type="entry name" value="DHODEHASE_2"/>
    <property type="match status" value="1"/>
</dbReference>
<evidence type="ECO:0000256" key="9">
    <source>
        <dbReference type="ARBA" id="ARBA00023136"/>
    </source>
</evidence>
<dbReference type="OrthoDB" id="9802377at2"/>
<keyword evidence="14" id="KW-1185">Reference proteome</keyword>
<comment type="catalytic activity">
    <reaction evidence="10 11">
        <text>(S)-dihydroorotate + a quinone = orotate + a quinol</text>
        <dbReference type="Rhea" id="RHEA:30187"/>
        <dbReference type="ChEBI" id="CHEBI:24646"/>
        <dbReference type="ChEBI" id="CHEBI:30839"/>
        <dbReference type="ChEBI" id="CHEBI:30864"/>
        <dbReference type="ChEBI" id="CHEBI:132124"/>
        <dbReference type="EC" id="1.3.5.2"/>
    </reaction>
</comment>
<dbReference type="GO" id="GO:0005886">
    <property type="term" value="C:plasma membrane"/>
    <property type="evidence" value="ECO:0007669"/>
    <property type="project" value="UniProtKB-SubCell"/>
</dbReference>
<keyword evidence="5 11" id="KW-0285">Flavoprotein</keyword>
<comment type="function">
    <text evidence="1 11">Catalyzes the conversion of dihydroorotate to orotate with quinone as electron acceptor.</text>
</comment>
<feature type="binding site" evidence="11">
    <location>
        <begin position="109"/>
        <end position="113"/>
    </location>
    <ligand>
        <name>substrate</name>
    </ligand>
</feature>
<dbReference type="CDD" id="cd04738">
    <property type="entry name" value="DHOD_2_like"/>
    <property type="match status" value="1"/>
</dbReference>
<comment type="subunit">
    <text evidence="11">Monomer.</text>
</comment>
<comment type="caution">
    <text evidence="13">The sequence shown here is derived from an EMBL/GenBank/DDBJ whole genome shotgun (WGS) entry which is preliminary data.</text>
</comment>
<protein>
    <recommendedName>
        <fullName evidence="11">Dihydroorotate dehydrogenase (quinone)</fullName>
        <ecNumber evidence="11">1.3.5.2</ecNumber>
    </recommendedName>
    <alternativeName>
        <fullName evidence="11">DHOdehase</fullName>
        <shortName evidence="11">DHOD</shortName>
        <shortName evidence="11">DHODase</shortName>
    </alternativeName>
    <alternativeName>
        <fullName evidence="11">Dihydroorotate oxidase</fullName>
    </alternativeName>
</protein>
<feature type="binding site" evidence="11">
    <location>
        <position position="174"/>
    </location>
    <ligand>
        <name>substrate</name>
    </ligand>
</feature>
<evidence type="ECO:0000256" key="7">
    <source>
        <dbReference type="ARBA" id="ARBA00022975"/>
    </source>
</evidence>
<reference evidence="13 14" key="1">
    <citation type="submission" date="2019-03" db="EMBL/GenBank/DDBJ databases">
        <title>Genomic Encyclopedia of Type Strains, Phase IV (KMG-IV): sequencing the most valuable type-strain genomes for metagenomic binning, comparative biology and taxonomic classification.</title>
        <authorList>
            <person name="Goeker M."/>
        </authorList>
    </citation>
    <scope>NUCLEOTIDE SEQUENCE [LARGE SCALE GENOMIC DNA]</scope>
    <source>
        <strain evidence="13 14">DSM 102969</strain>
    </source>
</reference>
<evidence type="ECO:0000256" key="3">
    <source>
        <dbReference type="ARBA" id="ARBA00005161"/>
    </source>
</evidence>
<feature type="binding site" evidence="11">
    <location>
        <position position="214"/>
    </location>
    <ligand>
        <name>FMN</name>
        <dbReference type="ChEBI" id="CHEBI:58210"/>
    </ligand>
</feature>
<dbReference type="InterPro" id="IPR050074">
    <property type="entry name" value="DHO_dehydrogenase"/>
</dbReference>
<dbReference type="GO" id="GO:0005737">
    <property type="term" value="C:cytoplasm"/>
    <property type="evidence" value="ECO:0007669"/>
    <property type="project" value="InterPro"/>
</dbReference>
<evidence type="ECO:0000256" key="8">
    <source>
        <dbReference type="ARBA" id="ARBA00023002"/>
    </source>
</evidence>
<dbReference type="InterPro" id="IPR013785">
    <property type="entry name" value="Aldolase_TIM"/>
</dbReference>
<comment type="subcellular location">
    <subcellularLocation>
        <location evidence="11">Cell membrane</location>
        <topology evidence="11">Peripheral membrane protein</topology>
    </subcellularLocation>
    <subcellularLocation>
        <location evidence="2">Membrane</location>
    </subcellularLocation>
</comment>
<gene>
    <name evidence="11" type="primary">pyrD</name>
    <name evidence="13" type="ORF">EDD54_3808</name>
</gene>
<dbReference type="UniPathway" id="UPA00070">
    <property type="reaction ID" value="UER00946"/>
</dbReference>
<organism evidence="13 14">
    <name type="scientific">Oharaeibacter diazotrophicus</name>
    <dbReference type="NCBI Taxonomy" id="1920512"/>
    <lineage>
        <taxon>Bacteria</taxon>
        <taxon>Pseudomonadati</taxon>
        <taxon>Pseudomonadota</taxon>
        <taxon>Alphaproteobacteria</taxon>
        <taxon>Hyphomicrobiales</taxon>
        <taxon>Pleomorphomonadaceae</taxon>
        <taxon>Oharaeibacter</taxon>
    </lineage>
</organism>
<evidence type="ECO:0000313" key="14">
    <source>
        <dbReference type="Proteomes" id="UP000294547"/>
    </source>
</evidence>
<dbReference type="InterPro" id="IPR005720">
    <property type="entry name" value="Dihydroorotate_DH_cat"/>
</dbReference>
<dbReference type="AlphaFoldDB" id="A0A4R6R986"/>
<evidence type="ECO:0000256" key="2">
    <source>
        <dbReference type="ARBA" id="ARBA00004370"/>
    </source>
</evidence>
<accession>A0A4R6R986</accession>
<dbReference type="PANTHER" id="PTHR48109:SF4">
    <property type="entry name" value="DIHYDROOROTATE DEHYDROGENASE (QUINONE), MITOCHONDRIAL"/>
    <property type="match status" value="1"/>
</dbReference>
<dbReference type="NCBIfam" id="NF003652">
    <property type="entry name" value="PRK05286.2-5"/>
    <property type="match status" value="1"/>
</dbReference>
<sequence length="362" mass="37325">MSLDAIGAALLRRLDPETAHGLAIRGLSAGLVRARRLPPDPRLAARLGDLVLPNPLGMAAGFDKNAVAPDGLLALGFGFVEVGTLTPRPQPGNPRPRIFRLPEAGAVINRLGFNNDGHAAALARLEARRGRGGVVGVNVGANKDSTDRPADYVAGIRAFAAVASYFTVNVSSPNTPGLRDLQARDALDELLARALAARDDMVAAVGRRVPVLLKIAPDLTEAGLDDVADVSLARGVDGLIVSNTTLSRVGVSGPVAGEAGGLSGRPLFERSTVVLAKMRRRVGRALPIVGVGGIADGADAVAKIRAGADLVQGYTGFIYAGPAYAADVLAGLSAALDRDGLPSPAALRDLDLDRWADRPIPA</sequence>
<evidence type="ECO:0000259" key="12">
    <source>
        <dbReference type="Pfam" id="PF01180"/>
    </source>
</evidence>
<comment type="cofactor">
    <cofactor evidence="11">
        <name>FMN</name>
        <dbReference type="ChEBI" id="CHEBI:58210"/>
    </cofactor>
    <text evidence="11">Binds 1 FMN per subunit.</text>
</comment>
<evidence type="ECO:0000256" key="11">
    <source>
        <dbReference type="HAMAP-Rule" id="MF_00225"/>
    </source>
</evidence>
<evidence type="ECO:0000256" key="4">
    <source>
        <dbReference type="ARBA" id="ARBA00005359"/>
    </source>
</evidence>
<dbReference type="PROSITE" id="PS00911">
    <property type="entry name" value="DHODEHASE_1"/>
    <property type="match status" value="1"/>
</dbReference>
<feature type="binding site" evidence="11">
    <location>
        <begin position="60"/>
        <end position="64"/>
    </location>
    <ligand>
        <name>FMN</name>
        <dbReference type="ChEBI" id="CHEBI:58210"/>
    </ligand>
</feature>
<dbReference type="NCBIfam" id="NF003645">
    <property type="entry name" value="PRK05286.1-2"/>
    <property type="match status" value="1"/>
</dbReference>
<feature type="binding site" evidence="11">
    <location>
        <position position="138"/>
    </location>
    <ligand>
        <name>FMN</name>
        <dbReference type="ChEBI" id="CHEBI:58210"/>
    </ligand>
</feature>
<dbReference type="Gene3D" id="3.20.20.70">
    <property type="entry name" value="Aldolase class I"/>
    <property type="match status" value="1"/>
</dbReference>
<dbReference type="GO" id="GO:0006207">
    <property type="term" value="P:'de novo' pyrimidine nucleobase biosynthetic process"/>
    <property type="evidence" value="ECO:0007669"/>
    <property type="project" value="UniProtKB-UniRule"/>
</dbReference>
<feature type="binding site" evidence="11">
    <location>
        <position position="169"/>
    </location>
    <ligand>
        <name>FMN</name>
        <dbReference type="ChEBI" id="CHEBI:58210"/>
    </ligand>
</feature>
<dbReference type="NCBIfam" id="TIGR01036">
    <property type="entry name" value="pyrD_sub2"/>
    <property type="match status" value="1"/>
</dbReference>
<feature type="binding site" evidence="11">
    <location>
        <begin position="314"/>
        <end position="315"/>
    </location>
    <ligand>
        <name>FMN</name>
        <dbReference type="ChEBI" id="CHEBI:58210"/>
    </ligand>
</feature>
<dbReference type="InterPro" id="IPR001295">
    <property type="entry name" value="Dihydroorotate_DH_CS"/>
</dbReference>
<feature type="binding site" evidence="11">
    <location>
        <position position="242"/>
    </location>
    <ligand>
        <name>FMN</name>
        <dbReference type="ChEBI" id="CHEBI:58210"/>
    </ligand>
</feature>
<feature type="active site" description="Nucleophile" evidence="11">
    <location>
        <position position="172"/>
    </location>
</feature>
<dbReference type="GO" id="GO:0044205">
    <property type="term" value="P:'de novo' UMP biosynthetic process"/>
    <property type="evidence" value="ECO:0007669"/>
    <property type="project" value="UniProtKB-UniRule"/>
</dbReference>
<dbReference type="EC" id="1.3.5.2" evidence="11"/>
<feature type="domain" description="Dihydroorotate dehydrogenase catalytic" evidence="12">
    <location>
        <begin position="44"/>
        <end position="335"/>
    </location>
</feature>
<dbReference type="Pfam" id="PF01180">
    <property type="entry name" value="DHO_dh"/>
    <property type="match status" value="1"/>
</dbReference>
<keyword evidence="7 11" id="KW-0665">Pyrimidine biosynthesis</keyword>
<feature type="binding site" evidence="11">
    <location>
        <position position="293"/>
    </location>
    <ligand>
        <name>FMN</name>
        <dbReference type="ChEBI" id="CHEBI:58210"/>
    </ligand>
</feature>
<dbReference type="SUPFAM" id="SSF51395">
    <property type="entry name" value="FMN-linked oxidoreductases"/>
    <property type="match status" value="1"/>
</dbReference>
<feature type="binding site" evidence="11">
    <location>
        <position position="264"/>
    </location>
    <ligand>
        <name>FMN</name>
        <dbReference type="ChEBI" id="CHEBI:58210"/>
    </ligand>
</feature>
<dbReference type="GO" id="GO:0106430">
    <property type="term" value="F:dihydroorotate dehydrogenase (quinone) activity"/>
    <property type="evidence" value="ECO:0007669"/>
    <property type="project" value="UniProtKB-EC"/>
</dbReference>
<keyword evidence="6 11" id="KW-0288">FMN</keyword>
<dbReference type="InterPro" id="IPR005719">
    <property type="entry name" value="Dihydroorotate_DH_2"/>
</dbReference>
<dbReference type="EMBL" id="SNXY01000010">
    <property type="protein sequence ID" value="TDP82539.1"/>
    <property type="molecule type" value="Genomic_DNA"/>
</dbReference>
<evidence type="ECO:0000256" key="5">
    <source>
        <dbReference type="ARBA" id="ARBA00022630"/>
    </source>
</evidence>
<evidence type="ECO:0000256" key="6">
    <source>
        <dbReference type="ARBA" id="ARBA00022643"/>
    </source>
</evidence>
<keyword evidence="11" id="KW-1003">Cell membrane</keyword>
<dbReference type="Proteomes" id="UP000294547">
    <property type="component" value="Unassembled WGS sequence"/>
</dbReference>
<comment type="pathway">
    <text evidence="3 11">Pyrimidine metabolism; UMP biosynthesis via de novo pathway; orotate from (S)-dihydroorotate (quinone route): step 1/1.</text>
</comment>
<keyword evidence="8 11" id="KW-0560">Oxidoreductase</keyword>
<name>A0A4R6R986_9HYPH</name>
<feature type="binding site" evidence="11">
    <location>
        <position position="84"/>
    </location>
    <ligand>
        <name>FMN</name>
        <dbReference type="ChEBI" id="CHEBI:58210"/>
    </ligand>
</feature>
<dbReference type="HAMAP" id="MF_00225">
    <property type="entry name" value="DHO_dh_type2"/>
    <property type="match status" value="1"/>
</dbReference>
<feature type="binding site" evidence="11">
    <location>
        <begin position="243"/>
        <end position="244"/>
    </location>
    <ligand>
        <name>substrate</name>
    </ligand>
</feature>
<feature type="binding site" evidence="11">
    <location>
        <position position="169"/>
    </location>
    <ligand>
        <name>substrate</name>
    </ligand>
</feature>
<proteinExistence type="inferred from homology"/>
<keyword evidence="9 11" id="KW-0472">Membrane</keyword>
<evidence type="ECO:0000256" key="10">
    <source>
        <dbReference type="ARBA" id="ARBA00048639"/>
    </source>
</evidence>
<dbReference type="RefSeq" id="WP_126539158.1">
    <property type="nucleotide sequence ID" value="NZ_BSPM01000007.1"/>
</dbReference>
<dbReference type="PANTHER" id="PTHR48109">
    <property type="entry name" value="DIHYDROOROTATE DEHYDROGENASE (QUINONE), MITOCHONDRIAL-RELATED"/>
    <property type="match status" value="1"/>
</dbReference>
<comment type="similarity">
    <text evidence="4 11">Belongs to the dihydroorotate dehydrogenase family. Type 2 subfamily.</text>
</comment>
<feature type="binding site" evidence="11">
    <location>
        <position position="64"/>
    </location>
    <ligand>
        <name>substrate</name>
    </ligand>
</feature>
<evidence type="ECO:0000313" key="13">
    <source>
        <dbReference type="EMBL" id="TDP82539.1"/>
    </source>
</evidence>
<evidence type="ECO:0000256" key="1">
    <source>
        <dbReference type="ARBA" id="ARBA00003125"/>
    </source>
</evidence>